<dbReference type="EMBL" id="JACYCF010000031">
    <property type="protein sequence ID" value="KAF8749086.1"/>
    <property type="molecule type" value="Genomic_DNA"/>
</dbReference>
<accession>A0A8H7I1Y0</accession>
<feature type="domain" description="AIG1-type G" evidence="3">
    <location>
        <begin position="41"/>
        <end position="207"/>
    </location>
</feature>
<dbReference type="Pfam" id="PF04548">
    <property type="entry name" value="AIG1"/>
    <property type="match status" value="1"/>
</dbReference>
<dbReference type="SUPFAM" id="SSF52540">
    <property type="entry name" value="P-loop containing nucleoside triphosphate hydrolases"/>
    <property type="match status" value="1"/>
</dbReference>
<dbReference type="Gene3D" id="3.40.50.300">
    <property type="entry name" value="P-loop containing nucleotide triphosphate hydrolases"/>
    <property type="match status" value="1"/>
</dbReference>
<feature type="compositionally biased region" description="Polar residues" evidence="2">
    <location>
        <begin position="1"/>
        <end position="13"/>
    </location>
</feature>
<evidence type="ECO:0000313" key="5">
    <source>
        <dbReference type="Proteomes" id="UP000614334"/>
    </source>
</evidence>
<proteinExistence type="predicted"/>
<sequence>MTQITSNSQSRLKASNEHGDWEDLNAPSKTSVLRTLNKKVLTILLIGETGSGKTSFMSLLLNLFEGNGPFELKDKHVDEDQSGLDKSKSQTTWARIYTFTTSDGHKIKIIDTPGLADTRGMDEDKRHKERIHGVIQELATEIDSVMIVANGTIERLSLAMDYTMNTLATWFPRTILPNIGILFTNVSAAGAGLNFQTESLPLELREVEYWCLNNPLSLLKSYEHRKATGSIAGKKELAQRSSIENTYHETLSTLNDWLEWLDERKSIPTSAIIDLYQKSSHIEACLFRNIMYGAELSKFKDQLSAVTQNLDSIAKKKERNKALQQTLSPTSWVLKETSDYNTICIFSDCHTNCHTSCSLEVENESYKQIAEELGAATANNGRLEDLKTSIQIKIETISRSAEESKQEILRLSALYILSMRKVQLMSRTDSASEMETIKQGIEAFEAHLELLRAKEAGRVVEAST</sequence>
<evidence type="ECO:0000256" key="1">
    <source>
        <dbReference type="ARBA" id="ARBA00022741"/>
    </source>
</evidence>
<gene>
    <name evidence="4" type="ORF">RHS01_10336</name>
</gene>
<name>A0A8H7I1Y0_9AGAM</name>
<feature type="region of interest" description="Disordered" evidence="2">
    <location>
        <begin position="1"/>
        <end position="25"/>
    </location>
</feature>
<dbReference type="InterPro" id="IPR006703">
    <property type="entry name" value="G_AIG1"/>
</dbReference>
<dbReference type="CDD" id="cd00882">
    <property type="entry name" value="Ras_like_GTPase"/>
    <property type="match status" value="1"/>
</dbReference>
<dbReference type="GO" id="GO:0005525">
    <property type="term" value="F:GTP binding"/>
    <property type="evidence" value="ECO:0007669"/>
    <property type="project" value="InterPro"/>
</dbReference>
<evidence type="ECO:0000313" key="4">
    <source>
        <dbReference type="EMBL" id="KAF8749086.1"/>
    </source>
</evidence>
<dbReference type="PANTHER" id="PTHR32046:SF12">
    <property type="entry name" value="AIG1-TYPE G DOMAIN-CONTAINING PROTEIN"/>
    <property type="match status" value="1"/>
</dbReference>
<keyword evidence="1" id="KW-0547">Nucleotide-binding</keyword>
<dbReference type="PANTHER" id="PTHR32046">
    <property type="entry name" value="G DOMAIN-CONTAINING PROTEIN"/>
    <property type="match status" value="1"/>
</dbReference>
<protein>
    <recommendedName>
        <fullName evidence="3">AIG1-type G domain-containing protein</fullName>
    </recommendedName>
</protein>
<dbReference type="InterPro" id="IPR027417">
    <property type="entry name" value="P-loop_NTPase"/>
</dbReference>
<dbReference type="Proteomes" id="UP000614334">
    <property type="component" value="Unassembled WGS sequence"/>
</dbReference>
<comment type="caution">
    <text evidence="4">The sequence shown here is derived from an EMBL/GenBank/DDBJ whole genome shotgun (WGS) entry which is preliminary data.</text>
</comment>
<evidence type="ECO:0000256" key="2">
    <source>
        <dbReference type="SAM" id="MobiDB-lite"/>
    </source>
</evidence>
<dbReference type="AlphaFoldDB" id="A0A8H7I1Y0"/>
<reference evidence="4" key="1">
    <citation type="submission" date="2020-09" db="EMBL/GenBank/DDBJ databases">
        <title>Comparative genome analyses of four rice-infecting Rhizoctonia solani isolates reveal extensive enrichment of homogalacturonan modification genes.</title>
        <authorList>
            <person name="Lee D.-Y."/>
            <person name="Jeon J."/>
            <person name="Kim K.-T."/>
            <person name="Cheong K."/>
            <person name="Song H."/>
            <person name="Choi G."/>
            <person name="Ko J."/>
            <person name="Opiyo S.O."/>
            <person name="Zuo S."/>
            <person name="Madhav S."/>
            <person name="Lee Y.-H."/>
            <person name="Wang G.-L."/>
        </authorList>
    </citation>
    <scope>NUCLEOTIDE SEQUENCE</scope>
    <source>
        <strain evidence="4">AG1-IA B2</strain>
    </source>
</reference>
<organism evidence="4 5">
    <name type="scientific">Rhizoctonia solani</name>
    <dbReference type="NCBI Taxonomy" id="456999"/>
    <lineage>
        <taxon>Eukaryota</taxon>
        <taxon>Fungi</taxon>
        <taxon>Dikarya</taxon>
        <taxon>Basidiomycota</taxon>
        <taxon>Agaricomycotina</taxon>
        <taxon>Agaricomycetes</taxon>
        <taxon>Cantharellales</taxon>
        <taxon>Ceratobasidiaceae</taxon>
        <taxon>Rhizoctonia</taxon>
    </lineage>
</organism>
<evidence type="ECO:0000259" key="3">
    <source>
        <dbReference type="Pfam" id="PF04548"/>
    </source>
</evidence>